<feature type="binding site" evidence="6">
    <location>
        <position position="9"/>
    </location>
    <ligand>
        <name>FMN</name>
        <dbReference type="ChEBI" id="CHEBI:58210"/>
    </ligand>
</feature>
<dbReference type="EC" id="1.6.5.-" evidence="6"/>
<dbReference type="Proteomes" id="UP000236286">
    <property type="component" value="Unassembled WGS sequence"/>
</dbReference>
<comment type="subunit">
    <text evidence="6">Homodimer.</text>
</comment>
<dbReference type="GO" id="GO:0016652">
    <property type="term" value="F:oxidoreductase activity, acting on NAD(P)H as acceptor"/>
    <property type="evidence" value="ECO:0007669"/>
    <property type="project" value="UniProtKB-UniRule"/>
</dbReference>
<keyword evidence="1 6" id="KW-0285">Flavoprotein</keyword>
<evidence type="ECO:0000259" key="7">
    <source>
        <dbReference type="Pfam" id="PF02525"/>
    </source>
</evidence>
<keyword evidence="4 6" id="KW-0520">NAD</keyword>
<dbReference type="InterPro" id="IPR029039">
    <property type="entry name" value="Flavoprotein-like_sf"/>
</dbReference>
<comment type="cofactor">
    <cofactor evidence="6">
        <name>FMN</name>
        <dbReference type="ChEBI" id="CHEBI:58210"/>
    </cofactor>
    <text evidence="6">Binds 1 FMN per subunit.</text>
</comment>
<organism evidence="8 9">
    <name type="scientific">Methylocella silvestris</name>
    <dbReference type="NCBI Taxonomy" id="199596"/>
    <lineage>
        <taxon>Bacteria</taxon>
        <taxon>Pseudomonadati</taxon>
        <taxon>Pseudomonadota</taxon>
        <taxon>Alphaproteobacteria</taxon>
        <taxon>Hyphomicrobiales</taxon>
        <taxon>Beijerinckiaceae</taxon>
        <taxon>Methylocella</taxon>
    </lineage>
</organism>
<evidence type="ECO:0000256" key="2">
    <source>
        <dbReference type="ARBA" id="ARBA00022643"/>
    </source>
</evidence>
<dbReference type="InterPro" id="IPR050104">
    <property type="entry name" value="FMN-dep_NADH:Q_OxRdtase_AzoR1"/>
</dbReference>
<gene>
    <name evidence="6" type="primary">azoR</name>
    <name evidence="8" type="ORF">CR492_10755</name>
</gene>
<feature type="binding site" evidence="6">
    <location>
        <begin position="95"/>
        <end position="98"/>
    </location>
    <ligand>
        <name>FMN</name>
        <dbReference type="ChEBI" id="CHEBI:58210"/>
    </ligand>
</feature>
<evidence type="ECO:0000256" key="4">
    <source>
        <dbReference type="ARBA" id="ARBA00023027"/>
    </source>
</evidence>
<comment type="catalytic activity">
    <reaction evidence="5">
        <text>N,N-dimethyl-1,4-phenylenediamine + anthranilate + 2 NAD(+) = 2-(4-dimethylaminophenyl)diazenylbenzoate + 2 NADH + 2 H(+)</text>
        <dbReference type="Rhea" id="RHEA:55872"/>
        <dbReference type="ChEBI" id="CHEBI:15378"/>
        <dbReference type="ChEBI" id="CHEBI:15783"/>
        <dbReference type="ChEBI" id="CHEBI:16567"/>
        <dbReference type="ChEBI" id="CHEBI:57540"/>
        <dbReference type="ChEBI" id="CHEBI:57945"/>
        <dbReference type="ChEBI" id="CHEBI:71579"/>
        <dbReference type="EC" id="1.7.1.17"/>
    </reaction>
    <physiologicalReaction direction="right-to-left" evidence="5">
        <dbReference type="Rhea" id="RHEA:55874"/>
    </physiologicalReaction>
</comment>
<accession>A0A2J7TH23</accession>
<dbReference type="AlphaFoldDB" id="A0A2J7TH23"/>
<dbReference type="SUPFAM" id="SSF52218">
    <property type="entry name" value="Flavoproteins"/>
    <property type="match status" value="1"/>
</dbReference>
<evidence type="ECO:0000313" key="8">
    <source>
        <dbReference type="EMBL" id="PNG26062.1"/>
    </source>
</evidence>
<keyword evidence="3 6" id="KW-0560">Oxidoreductase</keyword>
<dbReference type="GO" id="GO:0010181">
    <property type="term" value="F:FMN binding"/>
    <property type="evidence" value="ECO:0007669"/>
    <property type="project" value="UniProtKB-UniRule"/>
</dbReference>
<dbReference type="OrthoDB" id="9787136at2"/>
<evidence type="ECO:0000256" key="5">
    <source>
        <dbReference type="ARBA" id="ARBA00048542"/>
    </source>
</evidence>
<feature type="binding site" evidence="6">
    <location>
        <begin position="139"/>
        <end position="142"/>
    </location>
    <ligand>
        <name>FMN</name>
        <dbReference type="ChEBI" id="CHEBI:58210"/>
    </ligand>
</feature>
<reference evidence="8 9" key="1">
    <citation type="submission" date="2017-10" db="EMBL/GenBank/DDBJ databases">
        <title>Genome announcement of Methylocella silvestris TVC from permafrost.</title>
        <authorList>
            <person name="Wang J."/>
            <person name="Geng K."/>
            <person name="Ul-Haque F."/>
            <person name="Crombie A.T."/>
            <person name="Street L.E."/>
            <person name="Wookey P.A."/>
            <person name="Murrell J.C."/>
            <person name="Pratscher J."/>
        </authorList>
    </citation>
    <scope>NUCLEOTIDE SEQUENCE [LARGE SCALE GENOMIC DNA]</scope>
    <source>
        <strain evidence="8 9">TVC</strain>
    </source>
</reference>
<name>A0A2J7TH23_METSI</name>
<dbReference type="PANTHER" id="PTHR43741:SF4">
    <property type="entry name" value="FMN-DEPENDENT NADH:QUINONE OXIDOREDUCTASE"/>
    <property type="match status" value="1"/>
</dbReference>
<evidence type="ECO:0000256" key="3">
    <source>
        <dbReference type="ARBA" id="ARBA00023002"/>
    </source>
</evidence>
<feature type="binding site" evidence="6">
    <location>
        <begin position="15"/>
        <end position="17"/>
    </location>
    <ligand>
        <name>FMN</name>
        <dbReference type="ChEBI" id="CHEBI:58210"/>
    </ligand>
</feature>
<evidence type="ECO:0000256" key="1">
    <source>
        <dbReference type="ARBA" id="ARBA00022630"/>
    </source>
</evidence>
<evidence type="ECO:0000256" key="6">
    <source>
        <dbReference type="HAMAP-Rule" id="MF_01216"/>
    </source>
</evidence>
<comment type="caution">
    <text evidence="8">The sequence shown here is derived from an EMBL/GenBank/DDBJ whole genome shotgun (WGS) entry which is preliminary data.</text>
</comment>
<keyword evidence="2 6" id="KW-0288">FMN</keyword>
<comment type="function">
    <text evidence="6">Quinone reductase that provides resistance to thiol-specific stress caused by electrophilic quinones.</text>
</comment>
<dbReference type="Pfam" id="PF02525">
    <property type="entry name" value="Flavodoxin_2"/>
    <property type="match status" value="1"/>
</dbReference>
<dbReference type="RefSeq" id="WP_102843745.1">
    <property type="nucleotide sequence ID" value="NZ_PDZR01000010.1"/>
</dbReference>
<dbReference type="PANTHER" id="PTHR43741">
    <property type="entry name" value="FMN-DEPENDENT NADH-AZOREDUCTASE 1"/>
    <property type="match status" value="1"/>
</dbReference>
<feature type="domain" description="Flavodoxin-like fold" evidence="7">
    <location>
        <begin position="1"/>
        <end position="200"/>
    </location>
</feature>
<dbReference type="InterPro" id="IPR003680">
    <property type="entry name" value="Flavodoxin_fold"/>
</dbReference>
<dbReference type="EC" id="1.7.1.17" evidence="6"/>
<protein>
    <recommendedName>
        <fullName evidence="6">FMN dependent NADH:quinone oxidoreductase</fullName>
        <ecNumber evidence="6">1.6.5.-</ecNumber>
    </recommendedName>
    <alternativeName>
        <fullName evidence="6">Azo-dye reductase</fullName>
    </alternativeName>
    <alternativeName>
        <fullName evidence="6">FMN-dependent NADH-azo compound oxidoreductase</fullName>
    </alternativeName>
    <alternativeName>
        <fullName evidence="6">FMN-dependent NADH-azoreductase</fullName>
        <ecNumber evidence="6">1.7.1.17</ecNumber>
    </alternativeName>
</protein>
<comment type="catalytic activity">
    <reaction evidence="6">
        <text>2 a quinone + NADH + H(+) = 2 a 1,4-benzosemiquinone + NAD(+)</text>
        <dbReference type="Rhea" id="RHEA:65952"/>
        <dbReference type="ChEBI" id="CHEBI:15378"/>
        <dbReference type="ChEBI" id="CHEBI:57540"/>
        <dbReference type="ChEBI" id="CHEBI:57945"/>
        <dbReference type="ChEBI" id="CHEBI:132124"/>
        <dbReference type="ChEBI" id="CHEBI:134225"/>
    </reaction>
</comment>
<dbReference type="Gene3D" id="3.40.50.360">
    <property type="match status" value="1"/>
</dbReference>
<dbReference type="GO" id="GO:0009055">
    <property type="term" value="F:electron transfer activity"/>
    <property type="evidence" value="ECO:0007669"/>
    <property type="project" value="UniProtKB-UniRule"/>
</dbReference>
<dbReference type="GO" id="GO:0016655">
    <property type="term" value="F:oxidoreductase activity, acting on NAD(P)H, quinone or similar compound as acceptor"/>
    <property type="evidence" value="ECO:0007669"/>
    <property type="project" value="InterPro"/>
</dbReference>
<proteinExistence type="inferred from homology"/>
<dbReference type="EMBL" id="PDZR01000010">
    <property type="protein sequence ID" value="PNG26062.1"/>
    <property type="molecule type" value="Genomic_DNA"/>
</dbReference>
<comment type="function">
    <text evidence="6">Also exhibits azoreductase activity. Catalyzes the reductive cleavage of the azo bond in aromatic azo compounds to the corresponding amines.</text>
</comment>
<sequence length="204" mass="21298">MKLLHIDSSILGDHSVSRQLTAAIVTRLQEVTPHLDVTHRDLAANPLPHLSGALLAASAPGAPASDPATQATLEESAAILAEFLAADIVVLGAPMYNFTISSQLKAWIDRLVIAGKTFRYANGAVEGLAGGRRLIIASSRGGVFEAGAAAAALDYQETYLRAIFGFIGIADVEIIRAEGLSFGEDARALAIKRAGDAILQLEAA</sequence>
<evidence type="ECO:0000313" key="9">
    <source>
        <dbReference type="Proteomes" id="UP000236286"/>
    </source>
</evidence>
<dbReference type="HAMAP" id="MF_01216">
    <property type="entry name" value="Azoreductase_type1"/>
    <property type="match status" value="1"/>
</dbReference>
<dbReference type="InterPro" id="IPR023048">
    <property type="entry name" value="NADH:quinone_OxRdtase_FMN_depd"/>
</dbReference>
<comment type="similarity">
    <text evidence="6">Belongs to the azoreductase type 1 family.</text>
</comment>